<dbReference type="AlphaFoldDB" id="A0A6J1HD69"/>
<dbReference type="PANTHER" id="PTHR31170:SF20">
    <property type="entry name" value="DUF247 DOMAIN PROTEIN"/>
    <property type="match status" value="1"/>
</dbReference>
<keyword evidence="1" id="KW-1133">Transmembrane helix</keyword>
<evidence type="ECO:0000256" key="1">
    <source>
        <dbReference type="SAM" id="Phobius"/>
    </source>
</evidence>
<dbReference type="Pfam" id="PF03140">
    <property type="entry name" value="DUF247"/>
    <property type="match status" value="1"/>
</dbReference>
<dbReference type="KEGG" id="cmos:111462536"/>
<proteinExistence type="predicted"/>
<dbReference type="PANTHER" id="PTHR31170">
    <property type="entry name" value="BNAC04G53230D PROTEIN"/>
    <property type="match status" value="1"/>
</dbReference>
<evidence type="ECO:0000313" key="3">
    <source>
        <dbReference type="RefSeq" id="XP_022961908.1"/>
    </source>
</evidence>
<reference evidence="3" key="1">
    <citation type="submission" date="2025-08" db="UniProtKB">
        <authorList>
            <consortium name="RefSeq"/>
        </authorList>
    </citation>
    <scope>IDENTIFICATION</scope>
    <source>
        <tissue evidence="3">Young leaves</tissue>
    </source>
</reference>
<feature type="transmembrane region" description="Helical" evidence="1">
    <location>
        <begin position="406"/>
        <end position="430"/>
    </location>
</feature>
<protein>
    <submittedName>
        <fullName evidence="3">UPF0481 protein At3g02645</fullName>
    </submittedName>
</protein>
<evidence type="ECO:0000313" key="2">
    <source>
        <dbReference type="Proteomes" id="UP000504609"/>
    </source>
</evidence>
<name>A0A6J1HD69_CUCMO</name>
<gene>
    <name evidence="3" type="primary">LOC111462536</name>
</gene>
<dbReference type="RefSeq" id="XP_022961908.1">
    <property type="nucleotide sequence ID" value="XM_023106140.1"/>
</dbReference>
<keyword evidence="1" id="KW-0812">Transmembrane</keyword>
<dbReference type="GeneID" id="111462536"/>
<accession>A0A6J1HD69</accession>
<dbReference type="Proteomes" id="UP000504609">
    <property type="component" value="Unplaced"/>
</dbReference>
<sequence length="437" mass="50530">MEPCGCPNTNEKSRAAIENETGTSNPVVVYIDRILQQSVSSCSSDGTIFKVPEPLRSINPEAYTPSAISIGPFHSDRKDLRANSLKPMYLQHFLHLSHLSVNRIVETVQSLEQRARCCYTESIEMSSDKFVQLLVLDACFVVMHLICLMYPKLDTPKGANLWQSWNEIFHDLMLLENQLPFFLLQSLYHLFAPSLPLLKDESFIQIVHRYFSEQNNPELFLIDVKLLSADNVNHFVDLVRIRKTEILFDEMFIKHIVWPPSATELHECGVIFKREKEIKFDDQGGYLLLPSINIDDSFEKRVRNIIAYEQYHSEFELWNKVRNLALIMTSLVQSDQDVKLLIEAGIIENELGSIKGVTQLFNNLFKHTYVGINYYHSDCQKMKDYCKRRHHRWMTSLRRNYFSTPWLSASTIAAILLLALTLTQTIVAVLTEFKKSS</sequence>
<organism evidence="2 3">
    <name type="scientific">Cucurbita moschata</name>
    <name type="common">Winter crookneck squash</name>
    <name type="synonym">Cucurbita pepo var. moschata</name>
    <dbReference type="NCBI Taxonomy" id="3662"/>
    <lineage>
        <taxon>Eukaryota</taxon>
        <taxon>Viridiplantae</taxon>
        <taxon>Streptophyta</taxon>
        <taxon>Embryophyta</taxon>
        <taxon>Tracheophyta</taxon>
        <taxon>Spermatophyta</taxon>
        <taxon>Magnoliopsida</taxon>
        <taxon>eudicotyledons</taxon>
        <taxon>Gunneridae</taxon>
        <taxon>Pentapetalae</taxon>
        <taxon>rosids</taxon>
        <taxon>fabids</taxon>
        <taxon>Cucurbitales</taxon>
        <taxon>Cucurbitaceae</taxon>
        <taxon>Cucurbiteae</taxon>
        <taxon>Cucurbita</taxon>
    </lineage>
</organism>
<dbReference type="InterPro" id="IPR004158">
    <property type="entry name" value="DUF247_pln"/>
</dbReference>
<keyword evidence="1" id="KW-0472">Membrane</keyword>
<keyword evidence="2" id="KW-1185">Reference proteome</keyword>